<gene>
    <name evidence="4" type="ORF">M0654_06985</name>
</gene>
<name>A0ABT0IPD1_9HYPH</name>
<evidence type="ECO:0000259" key="3">
    <source>
        <dbReference type="SMART" id="SM00945"/>
    </source>
</evidence>
<dbReference type="SUPFAM" id="SSF48657">
    <property type="entry name" value="FinO-like"/>
    <property type="match status" value="1"/>
</dbReference>
<evidence type="ECO:0000256" key="1">
    <source>
        <dbReference type="ARBA" id="ARBA00022884"/>
    </source>
</evidence>
<dbReference type="EMBL" id="JALPRY010000008">
    <property type="protein sequence ID" value="MCK8779729.1"/>
    <property type="molecule type" value="Genomic_DNA"/>
</dbReference>
<reference evidence="4 5" key="1">
    <citation type="submission" date="2022-04" db="EMBL/GenBank/DDBJ databases">
        <title>Rhizobium coralii sp. nov., isolated from coral Turbinaria peltata.</title>
        <authorList>
            <person name="Sun H."/>
        </authorList>
    </citation>
    <scope>NUCLEOTIDE SEQUENCE [LARGE SCALE GENOMIC DNA]</scope>
    <source>
        <strain evidence="4 5">NTR19</strain>
    </source>
</reference>
<dbReference type="Pfam" id="PF04352">
    <property type="entry name" value="ProQ"/>
    <property type="match status" value="1"/>
</dbReference>
<proteinExistence type="predicted"/>
<protein>
    <submittedName>
        <fullName evidence="4">ProQ/FinO family protein</fullName>
    </submittedName>
</protein>
<feature type="region of interest" description="Disordered" evidence="2">
    <location>
        <begin position="90"/>
        <end position="109"/>
    </location>
</feature>
<dbReference type="Gene3D" id="1.10.1710.10">
    <property type="entry name" value="ProQ/FinO domain"/>
    <property type="match status" value="1"/>
</dbReference>
<evidence type="ECO:0000256" key="2">
    <source>
        <dbReference type="SAM" id="MobiDB-lite"/>
    </source>
</evidence>
<sequence length="164" mass="17523">MSGTETAQKGAIGATEADIRKAEAVNELLVRPIGVLPQRPGDPVRPFAIGLFDEIRGLLKPGAGVTVLRRAVSAFVHGKRYYMASAQPGAMRHDIDGNPVEPLSDEDRSVAQRRLISLKSAKGEKQKPAPAPVPAPPPPPALSKAELIRASLLSRRRETTSAPR</sequence>
<feature type="region of interest" description="Disordered" evidence="2">
    <location>
        <begin position="116"/>
        <end position="143"/>
    </location>
</feature>
<accession>A0ABT0IPD1</accession>
<keyword evidence="1" id="KW-0694">RNA-binding</keyword>
<evidence type="ECO:0000313" key="5">
    <source>
        <dbReference type="Proteomes" id="UP001202827"/>
    </source>
</evidence>
<dbReference type="Proteomes" id="UP001202827">
    <property type="component" value="Unassembled WGS sequence"/>
</dbReference>
<feature type="compositionally biased region" description="Pro residues" evidence="2">
    <location>
        <begin position="129"/>
        <end position="141"/>
    </location>
</feature>
<dbReference type="SMART" id="SM00945">
    <property type="entry name" value="ProQ"/>
    <property type="match status" value="1"/>
</dbReference>
<evidence type="ECO:0000313" key="4">
    <source>
        <dbReference type="EMBL" id="MCK8779729.1"/>
    </source>
</evidence>
<dbReference type="InterPro" id="IPR036442">
    <property type="entry name" value="ProQ/FinO_sf"/>
</dbReference>
<dbReference type="InterPro" id="IPR016103">
    <property type="entry name" value="ProQ/FinO"/>
</dbReference>
<keyword evidence="5" id="KW-1185">Reference proteome</keyword>
<feature type="domain" description="ProQ/FinO" evidence="3">
    <location>
        <begin position="20"/>
        <end position="131"/>
    </location>
</feature>
<comment type="caution">
    <text evidence="4">The sequence shown here is derived from an EMBL/GenBank/DDBJ whole genome shotgun (WGS) entry which is preliminary data.</text>
</comment>
<dbReference type="RefSeq" id="WP_248682441.1">
    <property type="nucleotide sequence ID" value="NZ_JALPRY010000008.1"/>
</dbReference>
<organism evidence="4 5">
    <name type="scientific">Neorhizobium turbinariae</name>
    <dbReference type="NCBI Taxonomy" id="2937795"/>
    <lineage>
        <taxon>Bacteria</taxon>
        <taxon>Pseudomonadati</taxon>
        <taxon>Pseudomonadota</taxon>
        <taxon>Alphaproteobacteria</taxon>
        <taxon>Hyphomicrobiales</taxon>
        <taxon>Rhizobiaceae</taxon>
        <taxon>Rhizobium/Agrobacterium group</taxon>
        <taxon>Neorhizobium</taxon>
    </lineage>
</organism>